<accession>A0A8D8XXB6</accession>
<dbReference type="PANTHER" id="PTHR13339:SF0">
    <property type="entry name" value="COP9 SIGNALOSOME COMPLEX SUBUNIT 8"/>
    <property type="match status" value="1"/>
</dbReference>
<dbReference type="GO" id="GO:0005737">
    <property type="term" value="C:cytoplasm"/>
    <property type="evidence" value="ECO:0007669"/>
    <property type="project" value="UniProtKB-SubCell"/>
</dbReference>
<dbReference type="InterPro" id="IPR000717">
    <property type="entry name" value="PCI_dom"/>
</dbReference>
<sequence length="192" mass="21834">MVQSIDLANVPVLVENLERQELESVMFKAAAGVPSAEVYTKLLALYLLQNDLCNAKFLWKRTPQSVKMSHPEIGQVWEVGKHLWNGNYPSIYSNLKRTWSDDIAHIMKALQEEVQKRALNLISKAYSSIPNTSLSEFLGVNEQETAALVQDQGWTVDKVYTQPVKKPEEYAAPNITDDQLYILTQYVSFLEN</sequence>
<reference evidence="9" key="1">
    <citation type="submission" date="2021-05" db="EMBL/GenBank/DDBJ databases">
        <authorList>
            <person name="Alioto T."/>
            <person name="Alioto T."/>
            <person name="Gomez Garrido J."/>
        </authorList>
    </citation>
    <scope>NUCLEOTIDE SEQUENCE</scope>
</reference>
<evidence type="ECO:0000256" key="2">
    <source>
        <dbReference type="ARBA" id="ARBA00004496"/>
    </source>
</evidence>
<evidence type="ECO:0000256" key="5">
    <source>
        <dbReference type="ARBA" id="ARBA00022490"/>
    </source>
</evidence>
<evidence type="ECO:0000256" key="7">
    <source>
        <dbReference type="ARBA" id="ARBA00023242"/>
    </source>
</evidence>
<protein>
    <recommendedName>
        <fullName evidence="4">COP9 signalosome complex subunit 8</fullName>
    </recommendedName>
</protein>
<comment type="subcellular location">
    <subcellularLocation>
        <location evidence="2">Cytoplasm</location>
    </subcellularLocation>
    <subcellularLocation>
        <location evidence="1">Nucleus</location>
    </subcellularLocation>
</comment>
<organism evidence="9">
    <name type="scientific">Cacopsylla melanoneura</name>
    <dbReference type="NCBI Taxonomy" id="428564"/>
    <lineage>
        <taxon>Eukaryota</taxon>
        <taxon>Metazoa</taxon>
        <taxon>Ecdysozoa</taxon>
        <taxon>Arthropoda</taxon>
        <taxon>Hexapoda</taxon>
        <taxon>Insecta</taxon>
        <taxon>Pterygota</taxon>
        <taxon>Neoptera</taxon>
        <taxon>Paraneoptera</taxon>
        <taxon>Hemiptera</taxon>
        <taxon>Sternorrhyncha</taxon>
        <taxon>Psylloidea</taxon>
        <taxon>Psyllidae</taxon>
        <taxon>Psyllinae</taxon>
        <taxon>Cacopsylla</taxon>
    </lineage>
</organism>
<dbReference type="InterPro" id="IPR033464">
    <property type="entry name" value="CSN8_PSD8_EIF3K"/>
</dbReference>
<dbReference type="EMBL" id="HBUF01349896">
    <property type="protein sequence ID" value="CAG6712892.1"/>
    <property type="molecule type" value="Transcribed_RNA"/>
</dbReference>
<dbReference type="InterPro" id="IPR033205">
    <property type="entry name" value="COP9_CSN8"/>
</dbReference>
<dbReference type="PROSITE" id="PS50250">
    <property type="entry name" value="PCI"/>
    <property type="match status" value="1"/>
</dbReference>
<evidence type="ECO:0000256" key="1">
    <source>
        <dbReference type="ARBA" id="ARBA00004123"/>
    </source>
</evidence>
<keyword evidence="7" id="KW-0539">Nucleus</keyword>
<dbReference type="GO" id="GO:0008180">
    <property type="term" value="C:COP9 signalosome"/>
    <property type="evidence" value="ECO:0007669"/>
    <property type="project" value="UniProtKB-KW"/>
</dbReference>
<dbReference type="PANTHER" id="PTHR13339">
    <property type="entry name" value="COP9 SIGNALOSOME COMPLEX SUBUNIT 8"/>
    <property type="match status" value="1"/>
</dbReference>
<dbReference type="SUPFAM" id="SSF46785">
    <property type="entry name" value="Winged helix' DNA-binding domain"/>
    <property type="match status" value="1"/>
</dbReference>
<evidence type="ECO:0000259" key="8">
    <source>
        <dbReference type="PROSITE" id="PS50250"/>
    </source>
</evidence>
<feature type="domain" description="PCI" evidence="8">
    <location>
        <begin position="11"/>
        <end position="178"/>
    </location>
</feature>
<keyword evidence="5" id="KW-0963">Cytoplasm</keyword>
<keyword evidence="6" id="KW-0736">Signalosome</keyword>
<name>A0A8D8XXB6_9HEMI</name>
<dbReference type="GO" id="GO:0010387">
    <property type="term" value="P:COP9 signalosome assembly"/>
    <property type="evidence" value="ECO:0007669"/>
    <property type="project" value="InterPro"/>
</dbReference>
<dbReference type="Gene3D" id="1.25.40.990">
    <property type="match status" value="1"/>
</dbReference>
<dbReference type="AlphaFoldDB" id="A0A8D8XXB6"/>
<dbReference type="Pfam" id="PF10075">
    <property type="entry name" value="CSN8_PSD8_EIF3K"/>
    <property type="match status" value="1"/>
</dbReference>
<evidence type="ECO:0000313" key="9">
    <source>
        <dbReference type="EMBL" id="CAG6712892.1"/>
    </source>
</evidence>
<evidence type="ECO:0000256" key="6">
    <source>
        <dbReference type="ARBA" id="ARBA00022790"/>
    </source>
</evidence>
<evidence type="ECO:0000256" key="4">
    <source>
        <dbReference type="ARBA" id="ARBA00014875"/>
    </source>
</evidence>
<proteinExistence type="inferred from homology"/>
<dbReference type="GO" id="GO:0000338">
    <property type="term" value="P:protein deneddylation"/>
    <property type="evidence" value="ECO:0007669"/>
    <property type="project" value="InterPro"/>
</dbReference>
<comment type="similarity">
    <text evidence="3">Belongs to the CSN8 family.</text>
</comment>
<evidence type="ECO:0000256" key="3">
    <source>
        <dbReference type="ARBA" id="ARBA00008252"/>
    </source>
</evidence>
<dbReference type="InterPro" id="IPR036390">
    <property type="entry name" value="WH_DNA-bd_sf"/>
</dbReference>